<dbReference type="STRING" id="1121432.SAMN02745219_00203"/>
<dbReference type="PANTHER" id="PTHR43471:SF12">
    <property type="entry name" value="HYPOTHETICAL MEMBRANE PROTEIN, CONSERVED"/>
    <property type="match status" value="1"/>
</dbReference>
<sequence>MSRERDRTDHTAGPPGPAGSGQTTRWHRREWLKAFLWNQWEGLRNGLVPMLGKEMRGRTRGLRSPLLLSFYLGLMSAGTVAFLWLMTDRTSQIMPQVGLNLYSLLVLGMILLLAFIAPAIAAGAISGERERRTYDLLLVTRASLTGIVLGKWLASVAYLLFLVLAALPVLAVVFLFGGVPLSNMGMALVVALTTGLGYGALGLALSAILRRSQAATIVSLVLVFMLVFGSLVVAGVVSAGRQPAGDMPVPVGEPWQSVPGPPWYVYLSPLTALSPALPGTEGEGLAMSGRIPLVGTLLNEIMREFQMDPASAYARKMSYAYGVYPGTNPGSPGVPPPERGWGALPPWSRFALCQGILAVISLAVSILVIAPRKPWSVWLVSRRARARGQGGIPL</sequence>
<gene>
    <name evidence="3" type="ORF">SAMN02745219_00203</name>
</gene>
<feature type="region of interest" description="Disordered" evidence="1">
    <location>
        <begin position="1"/>
        <end position="24"/>
    </location>
</feature>
<dbReference type="OrthoDB" id="9815855at2"/>
<proteinExistence type="predicted"/>
<accession>A0A1M6AMP2</accession>
<keyword evidence="2" id="KW-1133">Transmembrane helix</keyword>
<evidence type="ECO:0000256" key="1">
    <source>
        <dbReference type="SAM" id="MobiDB-lite"/>
    </source>
</evidence>
<dbReference type="Proteomes" id="UP000184529">
    <property type="component" value="Unassembled WGS sequence"/>
</dbReference>
<dbReference type="GO" id="GO:0005886">
    <property type="term" value="C:plasma membrane"/>
    <property type="evidence" value="ECO:0007669"/>
    <property type="project" value="UniProtKB-SubCell"/>
</dbReference>
<evidence type="ECO:0000313" key="4">
    <source>
        <dbReference type="Proteomes" id="UP000184529"/>
    </source>
</evidence>
<reference evidence="4" key="1">
    <citation type="submission" date="2016-11" db="EMBL/GenBank/DDBJ databases">
        <authorList>
            <person name="Varghese N."/>
            <person name="Submissions S."/>
        </authorList>
    </citation>
    <scope>NUCLEOTIDE SEQUENCE [LARGE SCALE GENOMIC DNA]</scope>
    <source>
        <strain evidence="4">DSM 16057</strain>
    </source>
</reference>
<keyword evidence="2" id="KW-0472">Membrane</keyword>
<organism evidence="3 4">
    <name type="scientific">Desulfofundulus thermosubterraneus DSM 16057</name>
    <dbReference type="NCBI Taxonomy" id="1121432"/>
    <lineage>
        <taxon>Bacteria</taxon>
        <taxon>Bacillati</taxon>
        <taxon>Bacillota</taxon>
        <taxon>Clostridia</taxon>
        <taxon>Eubacteriales</taxon>
        <taxon>Peptococcaceae</taxon>
        <taxon>Desulfofundulus</taxon>
    </lineage>
</organism>
<feature type="transmembrane region" description="Helical" evidence="2">
    <location>
        <begin position="99"/>
        <end position="121"/>
    </location>
</feature>
<dbReference type="EMBL" id="FQZM01000003">
    <property type="protein sequence ID" value="SHI37677.1"/>
    <property type="molecule type" value="Genomic_DNA"/>
</dbReference>
<evidence type="ECO:0000256" key="2">
    <source>
        <dbReference type="SAM" id="Phobius"/>
    </source>
</evidence>
<feature type="transmembrane region" description="Helical" evidence="2">
    <location>
        <begin position="215"/>
        <end position="237"/>
    </location>
</feature>
<evidence type="ECO:0000313" key="3">
    <source>
        <dbReference type="EMBL" id="SHI37677.1"/>
    </source>
</evidence>
<dbReference type="RefSeq" id="WP_072866896.1">
    <property type="nucleotide sequence ID" value="NZ_FQZM01000003.1"/>
</dbReference>
<feature type="transmembrane region" description="Helical" evidence="2">
    <location>
        <begin position="156"/>
        <end position="176"/>
    </location>
</feature>
<keyword evidence="4" id="KW-1185">Reference proteome</keyword>
<dbReference type="Pfam" id="PF12679">
    <property type="entry name" value="ABC2_membrane_2"/>
    <property type="match status" value="1"/>
</dbReference>
<feature type="compositionally biased region" description="Basic and acidic residues" evidence="1">
    <location>
        <begin position="1"/>
        <end position="10"/>
    </location>
</feature>
<feature type="transmembrane region" description="Helical" evidence="2">
    <location>
        <begin position="188"/>
        <end position="209"/>
    </location>
</feature>
<dbReference type="AlphaFoldDB" id="A0A1M6AMP2"/>
<dbReference type="PANTHER" id="PTHR43471">
    <property type="entry name" value="ABC TRANSPORTER PERMEASE"/>
    <property type="match status" value="1"/>
</dbReference>
<protein>
    <submittedName>
        <fullName evidence="3">ABC-2 family transporter protein</fullName>
    </submittedName>
</protein>
<feature type="transmembrane region" description="Helical" evidence="2">
    <location>
        <begin position="66"/>
        <end position="87"/>
    </location>
</feature>
<feature type="transmembrane region" description="Helical" evidence="2">
    <location>
        <begin position="350"/>
        <end position="370"/>
    </location>
</feature>
<dbReference type="GO" id="GO:0140359">
    <property type="term" value="F:ABC-type transporter activity"/>
    <property type="evidence" value="ECO:0007669"/>
    <property type="project" value="InterPro"/>
</dbReference>
<name>A0A1M6AMP2_9FIRM</name>
<keyword evidence="2" id="KW-0812">Transmembrane</keyword>